<dbReference type="Pfam" id="PF00488">
    <property type="entry name" value="MutS_V"/>
    <property type="match status" value="1"/>
</dbReference>
<keyword evidence="1" id="KW-0547">Nucleotide-binding</keyword>
<dbReference type="Proteomes" id="UP000265926">
    <property type="component" value="Unassembled WGS sequence"/>
</dbReference>
<dbReference type="GO" id="GO:0140664">
    <property type="term" value="F:ATP-dependent DNA damage sensor activity"/>
    <property type="evidence" value="ECO:0007669"/>
    <property type="project" value="InterPro"/>
</dbReference>
<feature type="domain" description="DNA mismatch repair proteins mutS family" evidence="5">
    <location>
        <begin position="335"/>
        <end position="520"/>
    </location>
</feature>
<dbReference type="AlphaFoldDB" id="A0A399SRI6"/>
<evidence type="ECO:0000256" key="2">
    <source>
        <dbReference type="ARBA" id="ARBA00022840"/>
    </source>
</evidence>
<name>A0A399SRI6_9BACT</name>
<evidence type="ECO:0000256" key="4">
    <source>
        <dbReference type="SAM" id="Phobius"/>
    </source>
</evidence>
<dbReference type="SMART" id="SM00534">
    <property type="entry name" value="MUTSac"/>
    <property type="match status" value="1"/>
</dbReference>
<evidence type="ECO:0000313" key="6">
    <source>
        <dbReference type="EMBL" id="RIJ45534.1"/>
    </source>
</evidence>
<proteinExistence type="predicted"/>
<dbReference type="EMBL" id="QWGR01000023">
    <property type="protein sequence ID" value="RIJ45534.1"/>
    <property type="molecule type" value="Genomic_DNA"/>
</dbReference>
<keyword evidence="2" id="KW-0067">ATP-binding</keyword>
<dbReference type="GO" id="GO:0006298">
    <property type="term" value="P:mismatch repair"/>
    <property type="evidence" value="ECO:0007669"/>
    <property type="project" value="InterPro"/>
</dbReference>
<keyword evidence="4" id="KW-0472">Membrane</keyword>
<dbReference type="PANTHER" id="PTHR11361">
    <property type="entry name" value="DNA MISMATCH REPAIR PROTEIN MUTS FAMILY MEMBER"/>
    <property type="match status" value="1"/>
</dbReference>
<evidence type="ECO:0000313" key="7">
    <source>
        <dbReference type="Proteomes" id="UP000265926"/>
    </source>
</evidence>
<evidence type="ECO:0000259" key="5">
    <source>
        <dbReference type="SMART" id="SM00534"/>
    </source>
</evidence>
<keyword evidence="4" id="KW-0812">Transmembrane</keyword>
<organism evidence="6 7">
    <name type="scientific">Maribellus luteus</name>
    <dbReference type="NCBI Taxonomy" id="2305463"/>
    <lineage>
        <taxon>Bacteria</taxon>
        <taxon>Pseudomonadati</taxon>
        <taxon>Bacteroidota</taxon>
        <taxon>Bacteroidia</taxon>
        <taxon>Marinilabiliales</taxon>
        <taxon>Prolixibacteraceae</taxon>
        <taxon>Maribellus</taxon>
    </lineage>
</organism>
<evidence type="ECO:0000256" key="3">
    <source>
        <dbReference type="ARBA" id="ARBA00023125"/>
    </source>
</evidence>
<dbReference type="GO" id="GO:0030983">
    <property type="term" value="F:mismatched DNA binding"/>
    <property type="evidence" value="ECO:0007669"/>
    <property type="project" value="InterPro"/>
</dbReference>
<sequence length="537" mass="62252">MRKKKNIERLKESFGRPKSDGFRFDLIEKYFKNKKNADSFHVISNKTCNDLDFEELFMFLDRTTSIIGQQCLYNKLRTIPNDNNDHDKNEKLIKTLTDDIDFRINTQLQLEKLNKSDVYLISSLFQEEHKKPPGWFFIIRILSFTSILSLLMLPVNPKMLFIFLGVFVINLGFHYWNKRNLHKYLGSIPQLLRLNKIANNLNRNQQFKELNPDLANSIQTINQVRRRMSFFRLEAGLQSDFDVLFWGILELFKIAFLLEPLLLFGVLRQLDSKREEIEKVYCFVGEIDILISIGSLRKGLEHFSLPVINDSKIIAVNVYHPLIADCITNSIEVSKKSILITGSNMSGKTSFIRTIGLNMITGLTINTCFAESMTIPRARIYSAIRISDDLMNDKSYYFEEVLTIKEMIEESSNDKSNLFLLDEIFKGTNTIERISAGKAVLSTLARNKNFVFVSTHDIELTDLLSDEYELYHFSEIVKENNVAFDFKLKEGKLKNRNAIRILEINEYPKELIEEAVGISKKLDEIVATHALVYPINK</sequence>
<feature type="transmembrane region" description="Helical" evidence="4">
    <location>
        <begin position="243"/>
        <end position="267"/>
    </location>
</feature>
<evidence type="ECO:0000256" key="1">
    <source>
        <dbReference type="ARBA" id="ARBA00022741"/>
    </source>
</evidence>
<accession>A0A399SRI6</accession>
<dbReference type="InterPro" id="IPR045076">
    <property type="entry name" value="MutS"/>
</dbReference>
<dbReference type="InterPro" id="IPR027417">
    <property type="entry name" value="P-loop_NTPase"/>
</dbReference>
<dbReference type="SUPFAM" id="SSF52540">
    <property type="entry name" value="P-loop containing nucleoside triphosphate hydrolases"/>
    <property type="match status" value="1"/>
</dbReference>
<keyword evidence="3" id="KW-0238">DNA-binding</keyword>
<dbReference type="GO" id="GO:0005829">
    <property type="term" value="C:cytosol"/>
    <property type="evidence" value="ECO:0007669"/>
    <property type="project" value="TreeGrafter"/>
</dbReference>
<dbReference type="GO" id="GO:0005524">
    <property type="term" value="F:ATP binding"/>
    <property type="evidence" value="ECO:0007669"/>
    <property type="project" value="UniProtKB-KW"/>
</dbReference>
<keyword evidence="7" id="KW-1185">Reference proteome</keyword>
<comment type="caution">
    <text evidence="6">The sequence shown here is derived from an EMBL/GenBank/DDBJ whole genome shotgun (WGS) entry which is preliminary data.</text>
</comment>
<dbReference type="InterPro" id="IPR000432">
    <property type="entry name" value="DNA_mismatch_repair_MutS_C"/>
</dbReference>
<dbReference type="PANTHER" id="PTHR11361:SF152">
    <property type="entry name" value="DNA MISMATCH REPAIR PROTEIN"/>
    <property type="match status" value="1"/>
</dbReference>
<dbReference type="OrthoDB" id="9802448at2"/>
<gene>
    <name evidence="6" type="ORF">D1614_22395</name>
</gene>
<reference evidence="6 7" key="1">
    <citation type="submission" date="2018-08" db="EMBL/GenBank/DDBJ databases">
        <title>Pallidiluteibacterium maritimus gen. nov., sp. nov., isolated from coastal sediment.</title>
        <authorList>
            <person name="Zhou L.Y."/>
        </authorList>
    </citation>
    <scope>NUCLEOTIDE SEQUENCE [LARGE SCALE GENOMIC DNA]</scope>
    <source>
        <strain evidence="6 7">XSD2</strain>
    </source>
</reference>
<keyword evidence="4" id="KW-1133">Transmembrane helix</keyword>
<feature type="transmembrane region" description="Helical" evidence="4">
    <location>
        <begin position="134"/>
        <end position="153"/>
    </location>
</feature>
<feature type="transmembrane region" description="Helical" evidence="4">
    <location>
        <begin position="159"/>
        <end position="176"/>
    </location>
</feature>
<protein>
    <submittedName>
        <fullName evidence="6">DNA mismatch repair protein MutS</fullName>
    </submittedName>
</protein>
<dbReference type="Gene3D" id="3.40.50.300">
    <property type="entry name" value="P-loop containing nucleotide triphosphate hydrolases"/>
    <property type="match status" value="1"/>
</dbReference>
<dbReference type="RefSeq" id="WP_119440240.1">
    <property type="nucleotide sequence ID" value="NZ_QWGR01000023.1"/>
</dbReference>